<dbReference type="AlphaFoldDB" id="A0A0M8MVP2"/>
<keyword evidence="4" id="KW-1185">Reference proteome</keyword>
<keyword evidence="1" id="KW-0472">Membrane</keyword>
<evidence type="ECO:0000313" key="3">
    <source>
        <dbReference type="EMBL" id="KOS19528.1"/>
    </source>
</evidence>
<proteinExistence type="predicted"/>
<dbReference type="InterPro" id="IPR002225">
    <property type="entry name" value="3Beta_OHSteriod_DH/Estase"/>
</dbReference>
<keyword evidence="1" id="KW-1133">Transmembrane helix</keyword>
<name>A0A0M8MVP2_ESCWE</name>
<evidence type="ECO:0000259" key="2">
    <source>
        <dbReference type="Pfam" id="PF01073"/>
    </source>
</evidence>
<dbReference type="EMBL" id="LGSR01000020">
    <property type="protein sequence ID" value="KOS19528.1"/>
    <property type="molecule type" value="Genomic_DNA"/>
</dbReference>
<dbReference type="Gene3D" id="3.40.50.720">
    <property type="entry name" value="NAD(P)-binding Rossmann-like Domain"/>
    <property type="match status" value="1"/>
</dbReference>
<dbReference type="OrthoDB" id="10058185at2759"/>
<dbReference type="Proteomes" id="UP000053831">
    <property type="component" value="Unassembled WGS sequence"/>
</dbReference>
<dbReference type="Pfam" id="PF01073">
    <property type="entry name" value="3Beta_HSD"/>
    <property type="match status" value="1"/>
</dbReference>
<dbReference type="STRING" id="150374.A0A0M8MVP2"/>
<keyword evidence="1" id="KW-0812">Transmembrane</keyword>
<sequence length="379" mass="41664">MTAQGEGAPPPAAGQHVALVIGGCGFVGFHIVGHLLADPSYSAVHILDRAITRNLHDGSNVSYTRGHIGDVDFLRALVHEVRPSVVFHTASPPASLPYHRFGEFAETNIEGTRNVIRVAEEAECVRTLVYTSSIDVYADAPHLGVSEDARLWPEWDHSNEYCRTKKVGEALVIGANGPKLRTATMRLGHVYGERMTQGLEVPLELCAKKNPLLVQIGDGKNLMEVASVDNCAAAHLLAAEALLGLGADTPVEEGDHQIDGEAFNISDGAPVSFWLHQRLIWAFALGRDADSLVKDIIIIPAWVMIVLVTVVDWFLWIFTLNIVKPPIELRRMTLVYCIGDVTFSIEKARKRLNFKPVVNHDAVLEKGVRWAMAQRQQKP</sequence>
<evidence type="ECO:0000313" key="4">
    <source>
        <dbReference type="Proteomes" id="UP000053831"/>
    </source>
</evidence>
<gene>
    <name evidence="3" type="ORF">ESCO_000645</name>
</gene>
<comment type="caution">
    <text evidence="3">The sequence shown here is derived from an EMBL/GenBank/DDBJ whole genome shotgun (WGS) entry which is preliminary data.</text>
</comment>
<accession>A0A0M8MVP2</accession>
<dbReference type="GO" id="GO:0016616">
    <property type="term" value="F:oxidoreductase activity, acting on the CH-OH group of donors, NAD or NADP as acceptor"/>
    <property type="evidence" value="ECO:0007669"/>
    <property type="project" value="InterPro"/>
</dbReference>
<feature type="domain" description="3-beta hydroxysteroid dehydrogenase/isomerase" evidence="2">
    <location>
        <begin position="19"/>
        <end position="282"/>
    </location>
</feature>
<dbReference type="PANTHER" id="PTHR43000">
    <property type="entry name" value="DTDP-D-GLUCOSE 4,6-DEHYDRATASE-RELATED"/>
    <property type="match status" value="1"/>
</dbReference>
<dbReference type="InterPro" id="IPR036291">
    <property type="entry name" value="NAD(P)-bd_dom_sf"/>
</dbReference>
<dbReference type="GO" id="GO:0006694">
    <property type="term" value="P:steroid biosynthetic process"/>
    <property type="evidence" value="ECO:0007669"/>
    <property type="project" value="InterPro"/>
</dbReference>
<dbReference type="SUPFAM" id="SSF51735">
    <property type="entry name" value="NAD(P)-binding Rossmann-fold domains"/>
    <property type="match status" value="1"/>
</dbReference>
<protein>
    <submittedName>
        <fullName evidence="3">Sterol-4-alpha-carboxylate 3-dehydrogenase</fullName>
    </submittedName>
</protein>
<feature type="transmembrane region" description="Helical" evidence="1">
    <location>
        <begin position="301"/>
        <end position="323"/>
    </location>
</feature>
<organism evidence="3 4">
    <name type="scientific">Escovopsis weberi</name>
    <dbReference type="NCBI Taxonomy" id="150374"/>
    <lineage>
        <taxon>Eukaryota</taxon>
        <taxon>Fungi</taxon>
        <taxon>Dikarya</taxon>
        <taxon>Ascomycota</taxon>
        <taxon>Pezizomycotina</taxon>
        <taxon>Sordariomycetes</taxon>
        <taxon>Hypocreomycetidae</taxon>
        <taxon>Hypocreales</taxon>
        <taxon>Hypocreaceae</taxon>
        <taxon>Escovopsis</taxon>
    </lineage>
</organism>
<reference evidence="3 4" key="1">
    <citation type="submission" date="2015-07" db="EMBL/GenBank/DDBJ databases">
        <title>The genome of the fungus Escovopsis weberi, a specialized disease agent of ant agriculture.</title>
        <authorList>
            <person name="de Man T.J."/>
            <person name="Stajich J.E."/>
            <person name="Kubicek C.P."/>
            <person name="Chenthamara K."/>
            <person name="Atanasova L."/>
            <person name="Druzhinina I.S."/>
            <person name="Birnbaum S."/>
            <person name="Barribeau S.M."/>
            <person name="Teiling C."/>
            <person name="Suen G."/>
            <person name="Currie C."/>
            <person name="Gerardo N.M."/>
        </authorList>
    </citation>
    <scope>NUCLEOTIDE SEQUENCE [LARGE SCALE GENOMIC DNA]</scope>
</reference>
<evidence type="ECO:0000256" key="1">
    <source>
        <dbReference type="SAM" id="Phobius"/>
    </source>
</evidence>